<dbReference type="InterPro" id="IPR043424">
    <property type="entry name" value="BLT-like"/>
</dbReference>
<dbReference type="KEGG" id="vvi:100253094"/>
<evidence type="ECO:0000313" key="4">
    <source>
        <dbReference type="Proteomes" id="UP000288805"/>
    </source>
</evidence>
<feature type="region of interest" description="Disordered" evidence="2">
    <location>
        <begin position="44"/>
        <end position="77"/>
    </location>
</feature>
<dbReference type="EMBL" id="QGNW01002610">
    <property type="protein sequence ID" value="RVW14847.1"/>
    <property type="molecule type" value="Genomic_DNA"/>
</dbReference>
<keyword evidence="1" id="KW-0175">Coiled coil</keyword>
<feature type="compositionally biased region" description="Basic residues" evidence="2">
    <location>
        <begin position="54"/>
        <end position="77"/>
    </location>
</feature>
<feature type="coiled-coil region" evidence="1">
    <location>
        <begin position="106"/>
        <end position="133"/>
    </location>
</feature>
<feature type="compositionally biased region" description="Basic and acidic residues" evidence="2">
    <location>
        <begin position="223"/>
        <end position="236"/>
    </location>
</feature>
<evidence type="ECO:0000256" key="2">
    <source>
        <dbReference type="SAM" id="MobiDB-lite"/>
    </source>
</evidence>
<dbReference type="PANTHER" id="PTHR31071">
    <property type="entry name" value="GB|AAF24581.1"/>
    <property type="match status" value="1"/>
</dbReference>
<dbReference type="OrthoDB" id="777875at2759"/>
<dbReference type="AlphaFoldDB" id="A0A438BVC8"/>
<name>A0A438BVC8_VITVI</name>
<accession>A0A438BVC8</accession>
<dbReference type="Proteomes" id="UP000288805">
    <property type="component" value="Unassembled WGS sequence"/>
</dbReference>
<dbReference type="PANTHER" id="PTHR31071:SF39">
    <property type="entry name" value="PROTEIN BRANCHLESS TRICHOME"/>
    <property type="match status" value="1"/>
</dbReference>
<protein>
    <submittedName>
        <fullName evidence="3">Protein branchless trichome</fullName>
    </submittedName>
</protein>
<comment type="caution">
    <text evidence="3">The sequence shown here is derived from an EMBL/GenBank/DDBJ whole genome shotgun (WGS) entry which is preliminary data.</text>
</comment>
<gene>
    <name evidence="3" type="primary">BLT_1</name>
    <name evidence="3" type="ORF">CK203_072207</name>
</gene>
<organism evidence="3 4">
    <name type="scientific">Vitis vinifera</name>
    <name type="common">Grape</name>
    <dbReference type="NCBI Taxonomy" id="29760"/>
    <lineage>
        <taxon>Eukaryota</taxon>
        <taxon>Viridiplantae</taxon>
        <taxon>Streptophyta</taxon>
        <taxon>Embryophyta</taxon>
        <taxon>Tracheophyta</taxon>
        <taxon>Spermatophyta</taxon>
        <taxon>Magnoliopsida</taxon>
        <taxon>eudicotyledons</taxon>
        <taxon>Gunneridae</taxon>
        <taxon>Pentapetalae</taxon>
        <taxon>rosids</taxon>
        <taxon>Vitales</taxon>
        <taxon>Vitaceae</taxon>
        <taxon>Viteae</taxon>
        <taxon>Vitis</taxon>
    </lineage>
</organism>
<dbReference type="Gramene" id="Vitis02g00266.t01">
    <property type="protein sequence ID" value="Vitis02g00266.t01.CDS"/>
    <property type="gene ID" value="Vitis02g00266"/>
</dbReference>
<evidence type="ECO:0000313" key="3">
    <source>
        <dbReference type="EMBL" id="RVW14847.1"/>
    </source>
</evidence>
<proteinExistence type="predicted"/>
<evidence type="ECO:0000256" key="1">
    <source>
        <dbReference type="SAM" id="Coils"/>
    </source>
</evidence>
<feature type="compositionally biased region" description="Low complexity" evidence="2">
    <location>
        <begin position="44"/>
        <end position="53"/>
    </location>
</feature>
<sequence length="342" mass="40030">MEKMMMMMIRSPENPSNETISEEPITATTCPSWKLYENPFYYSQHQQQQQQQQQHHHYHHRHHQHQQQKQTRNKHHHRLQLPLSARKIAASFWDLTFFRPIMDSELDIARAQIIELKAELEFERKARKKVESMNKRLAKDLNEERRGREAMERVCEVLAKEISSDKAEISWMKREIEEERKMLRMAEVLREERVQMKLADAKFLLEEKLLELEVTKQTQVERPSSKMEHKNQEDNGRGITTASAPAAISCGESARFIPGEKPTCNDSNAVVPSMAIQRRASPETENPHIKRGIKGFVEFPRVVRAIGSRSRHLGTKLECQKAQLRILLKQKNPIRSNSLIMS</sequence>
<reference evidence="3 4" key="1">
    <citation type="journal article" date="2018" name="PLoS Genet.">
        <title>Population sequencing reveals clonal diversity and ancestral inbreeding in the grapevine cultivar Chardonnay.</title>
        <authorList>
            <person name="Roach M.J."/>
            <person name="Johnson D.L."/>
            <person name="Bohlmann J."/>
            <person name="van Vuuren H.J."/>
            <person name="Jones S.J."/>
            <person name="Pretorius I.S."/>
            <person name="Schmidt S.A."/>
            <person name="Borneman A.R."/>
        </authorList>
    </citation>
    <scope>NUCLEOTIDE SEQUENCE [LARGE SCALE GENOMIC DNA]</scope>
    <source>
        <strain evidence="4">cv. Chardonnay</strain>
        <tissue evidence="3">Leaf</tissue>
    </source>
</reference>
<feature type="region of interest" description="Disordered" evidence="2">
    <location>
        <begin position="220"/>
        <end position="239"/>
    </location>
</feature>